<organism evidence="8 10">
    <name type="scientific">Schizosaccharomyces japonicus (strain yFS275 / FY16936)</name>
    <name type="common">Fission yeast</name>
    <dbReference type="NCBI Taxonomy" id="402676"/>
    <lineage>
        <taxon>Eukaryota</taxon>
        <taxon>Fungi</taxon>
        <taxon>Dikarya</taxon>
        <taxon>Ascomycota</taxon>
        <taxon>Taphrinomycotina</taxon>
        <taxon>Schizosaccharomycetes</taxon>
        <taxon>Schizosaccharomycetales</taxon>
        <taxon>Schizosaccharomycetaceae</taxon>
        <taxon>Schizosaccharomyces</taxon>
    </lineage>
</organism>
<dbReference type="GeneID" id="7047940"/>
<dbReference type="InterPro" id="IPR004835">
    <property type="entry name" value="Chitin_synth"/>
</dbReference>
<name>B6JVM7_SCHJY</name>
<feature type="region of interest" description="Disordered" evidence="6">
    <location>
        <begin position="1"/>
        <end position="51"/>
    </location>
</feature>
<dbReference type="GO" id="GO:0071555">
    <property type="term" value="P:cell wall organization"/>
    <property type="evidence" value="ECO:0007669"/>
    <property type="project" value="UniProtKB-KW"/>
</dbReference>
<dbReference type="Proteomes" id="UP000001744">
    <property type="component" value="Unassembled WGS sequence"/>
</dbReference>
<dbReference type="OMA" id="MYEFTST"/>
<dbReference type="GO" id="GO:0005886">
    <property type="term" value="C:plasma membrane"/>
    <property type="evidence" value="ECO:0007669"/>
    <property type="project" value="UniProtKB-SubCell"/>
</dbReference>
<evidence type="ECO:0000313" key="9">
    <source>
        <dbReference type="JaponicusDB" id="SJAG_00442"/>
    </source>
</evidence>
<dbReference type="JaponicusDB" id="SJAG_00442">
    <property type="gene designation" value="chs2"/>
</dbReference>
<keyword evidence="5" id="KW-0808">Transferase</keyword>
<evidence type="ECO:0000256" key="5">
    <source>
        <dbReference type="RuleBase" id="RU366040"/>
    </source>
</evidence>
<keyword evidence="5" id="KW-0328">Glycosyltransferase</keyword>
<dbReference type="Pfam" id="PF08407">
    <property type="entry name" value="Chitin_synth_1N"/>
    <property type="match status" value="1"/>
</dbReference>
<dbReference type="HOGENOM" id="CLU_004760_3_1_1"/>
<evidence type="ECO:0000256" key="4">
    <source>
        <dbReference type="ARBA" id="ARBA00023136"/>
    </source>
</evidence>
<reference evidence="8 10" key="1">
    <citation type="journal article" date="2011" name="Science">
        <title>Comparative functional genomics of the fission yeasts.</title>
        <authorList>
            <person name="Rhind N."/>
            <person name="Chen Z."/>
            <person name="Yassour M."/>
            <person name="Thompson D.A."/>
            <person name="Haas B.J."/>
            <person name="Habib N."/>
            <person name="Wapinski I."/>
            <person name="Roy S."/>
            <person name="Lin M.F."/>
            <person name="Heiman D.I."/>
            <person name="Young S.K."/>
            <person name="Furuya K."/>
            <person name="Guo Y."/>
            <person name="Pidoux A."/>
            <person name="Chen H.M."/>
            <person name="Robbertse B."/>
            <person name="Goldberg J.M."/>
            <person name="Aoki K."/>
            <person name="Bayne E.H."/>
            <person name="Berlin A.M."/>
            <person name="Desjardins C.A."/>
            <person name="Dobbs E."/>
            <person name="Dukaj L."/>
            <person name="Fan L."/>
            <person name="FitzGerald M.G."/>
            <person name="French C."/>
            <person name="Gujja S."/>
            <person name="Hansen K."/>
            <person name="Keifenheim D."/>
            <person name="Levin J.Z."/>
            <person name="Mosher R.A."/>
            <person name="Mueller C.A."/>
            <person name="Pfiffner J."/>
            <person name="Priest M."/>
            <person name="Russ C."/>
            <person name="Smialowska A."/>
            <person name="Swoboda P."/>
            <person name="Sykes S.M."/>
            <person name="Vaughn M."/>
            <person name="Vengrova S."/>
            <person name="Yoder R."/>
            <person name="Zeng Q."/>
            <person name="Allshire R."/>
            <person name="Baulcombe D."/>
            <person name="Birren B.W."/>
            <person name="Brown W."/>
            <person name="Ekwall K."/>
            <person name="Kellis M."/>
            <person name="Leatherwood J."/>
            <person name="Levin H."/>
            <person name="Margalit H."/>
            <person name="Martienssen R."/>
            <person name="Nieduszynski C.A."/>
            <person name="Spatafora J.W."/>
            <person name="Friedman N."/>
            <person name="Dalgaard J.Z."/>
            <person name="Baumann P."/>
            <person name="Niki H."/>
            <person name="Regev A."/>
            <person name="Nusbaum C."/>
        </authorList>
    </citation>
    <scope>NUCLEOTIDE SEQUENCE [LARGE SCALE GENOMIC DNA]</scope>
    <source>
        <strain evidence="10">yFS275 / FY16936</strain>
    </source>
</reference>
<keyword evidence="5" id="KW-0961">Cell wall biogenesis/degradation</keyword>
<evidence type="ECO:0000259" key="7">
    <source>
        <dbReference type="Pfam" id="PF08407"/>
    </source>
</evidence>
<comment type="catalytic activity">
    <reaction evidence="5">
        <text>[(1-&gt;4)-N-acetyl-beta-D-glucosaminyl](n) + UDP-N-acetyl-alpha-D-glucosamine = [(1-&gt;4)-N-acetyl-beta-D-glucosaminyl](n+1) + UDP + H(+)</text>
        <dbReference type="Rhea" id="RHEA:16637"/>
        <dbReference type="Rhea" id="RHEA-COMP:9593"/>
        <dbReference type="Rhea" id="RHEA-COMP:9595"/>
        <dbReference type="ChEBI" id="CHEBI:15378"/>
        <dbReference type="ChEBI" id="CHEBI:17029"/>
        <dbReference type="ChEBI" id="CHEBI:57705"/>
        <dbReference type="ChEBI" id="CHEBI:58223"/>
        <dbReference type="EC" id="2.4.1.16"/>
    </reaction>
</comment>
<feature type="transmembrane region" description="Helical" evidence="5">
    <location>
        <begin position="641"/>
        <end position="663"/>
    </location>
</feature>
<dbReference type="GO" id="GO:0006031">
    <property type="term" value="P:chitin biosynthetic process"/>
    <property type="evidence" value="ECO:0000318"/>
    <property type="project" value="GO_Central"/>
</dbReference>
<feature type="compositionally biased region" description="Basic and acidic residues" evidence="6">
    <location>
        <begin position="1"/>
        <end position="14"/>
    </location>
</feature>
<dbReference type="VEuPathDB" id="FungiDB:SJAG_00442"/>
<keyword evidence="4 5" id="KW-0472">Membrane</keyword>
<feature type="transmembrane region" description="Helical" evidence="5">
    <location>
        <begin position="822"/>
        <end position="842"/>
    </location>
</feature>
<dbReference type="PANTHER" id="PTHR22914">
    <property type="entry name" value="CHITIN SYNTHASE"/>
    <property type="match status" value="1"/>
</dbReference>
<keyword evidence="5" id="KW-1003">Cell membrane</keyword>
<keyword evidence="2 5" id="KW-0812">Transmembrane</keyword>
<dbReference type="Pfam" id="PF01644">
    <property type="entry name" value="Chitin_synth_1"/>
    <property type="match status" value="1"/>
</dbReference>
<dbReference type="InterPro" id="IPR013616">
    <property type="entry name" value="Chitin_synth_N"/>
</dbReference>
<proteinExistence type="inferred from homology"/>
<dbReference type="EC" id="2.4.1.16" evidence="5"/>
<dbReference type="GO" id="GO:0030428">
    <property type="term" value="C:cell septum"/>
    <property type="evidence" value="ECO:0000318"/>
    <property type="project" value="GO_Central"/>
</dbReference>
<feature type="transmembrane region" description="Helical" evidence="5">
    <location>
        <begin position="709"/>
        <end position="727"/>
    </location>
</feature>
<evidence type="ECO:0000256" key="6">
    <source>
        <dbReference type="SAM" id="MobiDB-lite"/>
    </source>
</evidence>
<accession>B6JVM7</accession>
<dbReference type="GO" id="GO:0071944">
    <property type="term" value="C:cell periphery"/>
    <property type="evidence" value="ECO:0000318"/>
    <property type="project" value="GO_Central"/>
</dbReference>
<feature type="transmembrane region" description="Helical" evidence="5">
    <location>
        <begin position="607"/>
        <end position="629"/>
    </location>
</feature>
<feature type="transmembrane region" description="Helical" evidence="5">
    <location>
        <begin position="684"/>
        <end position="703"/>
    </location>
</feature>
<evidence type="ECO:0000256" key="2">
    <source>
        <dbReference type="ARBA" id="ARBA00022692"/>
    </source>
</evidence>
<evidence type="ECO:0000256" key="1">
    <source>
        <dbReference type="ARBA" id="ARBA00004141"/>
    </source>
</evidence>
<feature type="transmembrane region" description="Helical" evidence="5">
    <location>
        <begin position="576"/>
        <end position="595"/>
    </location>
</feature>
<feature type="domain" description="Chitin synthase N-terminal" evidence="7">
    <location>
        <begin position="153"/>
        <end position="218"/>
    </location>
</feature>
<evidence type="ECO:0000313" key="10">
    <source>
        <dbReference type="Proteomes" id="UP000001744"/>
    </source>
</evidence>
<evidence type="ECO:0000256" key="3">
    <source>
        <dbReference type="ARBA" id="ARBA00022989"/>
    </source>
</evidence>
<dbReference type="EMBL" id="KE651166">
    <property type="protein sequence ID" value="EEB05428.1"/>
    <property type="molecule type" value="Genomic_DNA"/>
</dbReference>
<dbReference type="OrthoDB" id="5341447at2759"/>
<dbReference type="AlphaFoldDB" id="B6JVM7"/>
<dbReference type="PANTHER" id="PTHR22914:SF38">
    <property type="entry name" value="CHITIN SYNTHASE 2"/>
    <property type="match status" value="1"/>
</dbReference>
<comment type="function">
    <text evidence="5">Polymerizes chitin, a structural polymer of the cell wall and septum, by transferring the sugar moiety of UDP-GlcNAc to the non-reducing end of the growing chitin polymer.</text>
</comment>
<evidence type="ECO:0000313" key="8">
    <source>
        <dbReference type="EMBL" id="EEB05428.1"/>
    </source>
</evidence>
<feature type="compositionally biased region" description="Polar residues" evidence="6">
    <location>
        <begin position="16"/>
        <end position="51"/>
    </location>
</feature>
<dbReference type="eggNOG" id="KOG2571">
    <property type="taxonomic scope" value="Eukaryota"/>
</dbReference>
<sequence>MSRQPLEHTRRYGSRESGSSCQLTVSGSTEDGSSTEVSNPTDYTEYDVSSSVPDCDLSKVEDYGDDRRFSMYSMRSNLRSSRPVSAAPSYRPFEYDLNGNIIESNFEEPIYEKGDWTEAPSYISNYEVERELPKLPVITETNTLRRDVPQYSVKEVPLVDGNLIVDYSVSKQLLALQGTFADQPEAQTLRYSAVTCEPEETQDKGYKLRQQIYGRETEIAVCLTLEKESVHQFINTLQCVMENIADLCSRESSRFWNTDSWQKVVVCIIADGDGDLDCSFVDVLSSLGVYQHRSGSKMVSGSPVLAHIYEYTSCLRIDQQFYITSMESVPINLIYCKKAQSCGKVNSHRWFLNGIAKLLQPKVCFFIKAGTAINETAIYHIWKQFTTDNKVGGVCGNTNIELPNWYSTLCNPLLAVRNFELQTYKCMQYPFDSCMGYVIDIPGKFYAYRYAVLVEDAFCSEPLKDYFQKDISGSNSRKIFGTNACLAEESLLSWSVMLRPKTDWVMKYVDTVKATIRSQNSIASYLDNAKYEVNTSLGSTLYALSRFPSIWETNHSTLRQFSLSFKVLLNSLELQVNYFAMANLFSVFYFVCHATSTSDYDLFGHGWGNHIFVFFYYVFICLIFSQFVLALGNRPYATHSLYLGSMCISVIVCIYFLICLFYVACKNASNSSSNGDSILGNNSFTTLLFCPLMMFLFHLITALLQLNPWHILTGSIPYVLLLPFRVFTKNIFAFCHMHDTLQLGERKHYVDIEDGLLECVRSNNSQTIVLSIPTEEDVENQYHASRNNLHGDASDMTMNHIVSESQQSRMFADYTRSIRTRFVLLWALCNLVLAMILTQSLNDTSIDDNGYVKFIFWLLFSFSALKMMGAFSYATIQLFQKLRTKVYSPKHET</sequence>
<comment type="subcellular location">
    <subcellularLocation>
        <location evidence="5">Cell membrane</location>
        <topology evidence="5">Multi-pass membrane protein</topology>
    </subcellularLocation>
    <subcellularLocation>
        <location evidence="1">Membrane</location>
        <topology evidence="1">Multi-pass membrane protein</topology>
    </subcellularLocation>
</comment>
<dbReference type="GO" id="GO:0000935">
    <property type="term" value="C:division septum"/>
    <property type="evidence" value="ECO:0007669"/>
    <property type="project" value="EnsemblFungi"/>
</dbReference>
<gene>
    <name evidence="9" type="primary">chs2</name>
    <name evidence="8" type="ORF">SJAG_00442</name>
</gene>
<keyword evidence="3 5" id="KW-1133">Transmembrane helix</keyword>
<protein>
    <recommendedName>
        <fullName evidence="5">Chitin synthase</fullName>
        <ecNumber evidence="5">2.4.1.16</ecNumber>
    </recommendedName>
</protein>
<dbReference type="STRING" id="402676.B6JVM7"/>
<dbReference type="RefSeq" id="XP_002171721.1">
    <property type="nucleotide sequence ID" value="XM_002171685.2"/>
</dbReference>
<feature type="transmembrane region" description="Helical" evidence="5">
    <location>
        <begin position="854"/>
        <end position="876"/>
    </location>
</feature>
<dbReference type="GO" id="GO:0004100">
    <property type="term" value="F:chitin synthase activity"/>
    <property type="evidence" value="ECO:0000318"/>
    <property type="project" value="GO_Central"/>
</dbReference>
<comment type="similarity">
    <text evidence="5">Belongs to the chitin synthase family.</text>
</comment>
<keyword evidence="10" id="KW-1185">Reference proteome</keyword>